<dbReference type="PIRSF" id="PIRSF500176">
    <property type="entry name" value="L_ASNase"/>
    <property type="match status" value="1"/>
</dbReference>
<dbReference type="InterPro" id="IPR027474">
    <property type="entry name" value="L-asparaginase_N"/>
</dbReference>
<dbReference type="InterPro" id="IPR036152">
    <property type="entry name" value="Asp/glu_Ase-like_sf"/>
</dbReference>
<dbReference type="PANTHER" id="PTHR11707">
    <property type="entry name" value="L-ASPARAGINASE"/>
    <property type="match status" value="1"/>
</dbReference>
<dbReference type="Gene3D" id="3.40.50.1170">
    <property type="entry name" value="L-asparaginase, N-terminal domain"/>
    <property type="match status" value="1"/>
</dbReference>
<evidence type="ECO:0000259" key="4">
    <source>
        <dbReference type="Pfam" id="PF00710"/>
    </source>
</evidence>
<dbReference type="InterPro" id="IPR040919">
    <property type="entry name" value="Asparaginase_C"/>
</dbReference>
<evidence type="ECO:0000256" key="2">
    <source>
        <dbReference type="ARBA" id="ARBA00022801"/>
    </source>
</evidence>
<comment type="caution">
    <text evidence="6">The sequence shown here is derived from an EMBL/GenBank/DDBJ whole genome shotgun (WGS) entry which is preliminary data.</text>
</comment>
<dbReference type="PIRSF" id="PIRSF001220">
    <property type="entry name" value="L-ASNase_gatD"/>
    <property type="match status" value="1"/>
</dbReference>
<organism evidence="6 7">
    <name type="scientific">Littorina saxatilis</name>
    <dbReference type="NCBI Taxonomy" id="31220"/>
    <lineage>
        <taxon>Eukaryota</taxon>
        <taxon>Metazoa</taxon>
        <taxon>Spiralia</taxon>
        <taxon>Lophotrochozoa</taxon>
        <taxon>Mollusca</taxon>
        <taxon>Gastropoda</taxon>
        <taxon>Caenogastropoda</taxon>
        <taxon>Littorinimorpha</taxon>
        <taxon>Littorinoidea</taxon>
        <taxon>Littorinidae</taxon>
        <taxon>Littorina</taxon>
    </lineage>
</organism>
<gene>
    <name evidence="6" type="ORF">V1264_018326</name>
</gene>
<dbReference type="FunFam" id="3.40.50.40:FF:000001">
    <property type="entry name" value="L-asparaginase 1"/>
    <property type="match status" value="1"/>
</dbReference>
<dbReference type="InterPro" id="IPR027475">
    <property type="entry name" value="Asparaginase/glutaminase_AS2"/>
</dbReference>
<dbReference type="Pfam" id="PF17763">
    <property type="entry name" value="Asparaginase_C"/>
    <property type="match status" value="1"/>
</dbReference>
<dbReference type="GO" id="GO:0004067">
    <property type="term" value="F:asparaginase activity"/>
    <property type="evidence" value="ECO:0007669"/>
    <property type="project" value="UniProtKB-UniRule"/>
</dbReference>
<dbReference type="SMART" id="SM00870">
    <property type="entry name" value="Asparaginase"/>
    <property type="match status" value="1"/>
</dbReference>
<accession>A0AAN9BE37</accession>
<dbReference type="SUPFAM" id="SSF53774">
    <property type="entry name" value="Glutaminase/Asparaginase"/>
    <property type="match status" value="1"/>
</dbReference>
<dbReference type="InterPro" id="IPR037152">
    <property type="entry name" value="L-asparaginase_N_sf"/>
</dbReference>
<protein>
    <recommendedName>
        <fullName evidence="1">asparaginase</fullName>
        <ecNumber evidence="1">3.5.1.1</ecNumber>
    </recommendedName>
</protein>
<feature type="domain" description="Asparaginase/glutaminase C-terminal" evidence="5">
    <location>
        <begin position="156"/>
        <end position="259"/>
    </location>
</feature>
<dbReference type="CDD" id="cd08963">
    <property type="entry name" value="L-asparaginase_I"/>
    <property type="match status" value="1"/>
</dbReference>
<proteinExistence type="predicted"/>
<evidence type="ECO:0000256" key="1">
    <source>
        <dbReference type="ARBA" id="ARBA00012920"/>
    </source>
</evidence>
<evidence type="ECO:0000259" key="5">
    <source>
        <dbReference type="Pfam" id="PF17763"/>
    </source>
</evidence>
<dbReference type="PROSITE" id="PS51732">
    <property type="entry name" value="ASN_GLN_ASE_3"/>
    <property type="match status" value="1"/>
</dbReference>
<dbReference type="InterPro" id="IPR006034">
    <property type="entry name" value="Asparaginase/glutaminase-like"/>
</dbReference>
<dbReference type="AlphaFoldDB" id="A0AAN9BE37"/>
<feature type="active site" evidence="3">
    <location>
        <position position="29"/>
    </location>
</feature>
<dbReference type="GO" id="GO:0009066">
    <property type="term" value="P:aspartate family amino acid metabolic process"/>
    <property type="evidence" value="ECO:0007669"/>
    <property type="project" value="UniProtKB-ARBA"/>
</dbReference>
<evidence type="ECO:0000256" key="3">
    <source>
        <dbReference type="PROSITE-ProRule" id="PRU10100"/>
    </source>
</evidence>
<dbReference type="InterPro" id="IPR027473">
    <property type="entry name" value="L-asparaginase_C"/>
</dbReference>
<dbReference type="PROSITE" id="PS00917">
    <property type="entry name" value="ASN_GLN_ASE_2"/>
    <property type="match status" value="1"/>
</dbReference>
<name>A0AAN9BE37_9CAEN</name>
<evidence type="ECO:0000313" key="6">
    <source>
        <dbReference type="EMBL" id="KAK7103431.1"/>
    </source>
</evidence>
<keyword evidence="7" id="KW-1185">Reference proteome</keyword>
<dbReference type="EMBL" id="JBAMIC010000008">
    <property type="protein sequence ID" value="KAK7103431.1"/>
    <property type="molecule type" value="Genomic_DNA"/>
</dbReference>
<dbReference type="Gene3D" id="3.40.50.40">
    <property type="match status" value="1"/>
</dbReference>
<dbReference type="Pfam" id="PF00710">
    <property type="entry name" value="Asparaginase"/>
    <property type="match status" value="1"/>
</dbReference>
<evidence type="ECO:0000313" key="7">
    <source>
        <dbReference type="Proteomes" id="UP001374579"/>
    </source>
</evidence>
<dbReference type="PANTHER" id="PTHR11707:SF28">
    <property type="entry name" value="60 KDA LYSOPHOSPHOLIPASE"/>
    <property type="match status" value="1"/>
</dbReference>
<dbReference type="Proteomes" id="UP001374579">
    <property type="component" value="Unassembled WGS sequence"/>
</dbReference>
<keyword evidence="2" id="KW-0378">Hydrolase</keyword>
<sequence length="294" mass="32406">MTPAGWNEIAKTVEENYRQYKGFVVIHGTDTMVFSASILSFMFENLGKPVVITGAQIPIFEARSDPRDNLINSVITASTCKIPEVLLCFGNNVFRGNRCVKKDSSGFDAFISPNHPPLIELGVGMKKNPHALGKVVGGQQNLFSRLKVRTMPKDCKVGILRLYPGINEKTVKRILEDKAGVVLQSFGAGNAPDEAWFKTALTNFTNSRGIVINVTQCHEGTVTSDYACGEMLEGCGVLAGGDMTEEAAYCKLCYMLARDDIGELQWFVDMENPIRKEMTTPKSSKKKKQMAPYC</sequence>
<feature type="domain" description="L-asparaginase N-terminal" evidence="4">
    <location>
        <begin position="1"/>
        <end position="121"/>
    </location>
</feature>
<reference evidence="6 7" key="1">
    <citation type="submission" date="2024-02" db="EMBL/GenBank/DDBJ databases">
        <title>Chromosome-scale genome assembly of the rough periwinkle Littorina saxatilis.</title>
        <authorList>
            <person name="De Jode A."/>
            <person name="Faria R."/>
            <person name="Formenti G."/>
            <person name="Sims Y."/>
            <person name="Smith T.P."/>
            <person name="Tracey A."/>
            <person name="Wood J.M.D."/>
            <person name="Zagrodzka Z.B."/>
            <person name="Johannesson K."/>
            <person name="Butlin R.K."/>
            <person name="Leder E.H."/>
        </authorList>
    </citation>
    <scope>NUCLEOTIDE SEQUENCE [LARGE SCALE GENOMIC DNA]</scope>
    <source>
        <strain evidence="6">Snail1</strain>
        <tissue evidence="6">Muscle</tissue>
    </source>
</reference>
<dbReference type="EC" id="3.5.1.1" evidence="1"/>
<dbReference type="InterPro" id="IPR041725">
    <property type="entry name" value="L-asparaginase_I"/>
</dbReference>